<dbReference type="Gramene" id="ERN02982">
    <property type="protein sequence ID" value="ERN02982"/>
    <property type="gene ID" value="AMTR_s00134p00114490"/>
</dbReference>
<dbReference type="HOGENOM" id="CLU_108663_1_0_1"/>
<dbReference type="Proteomes" id="UP000017836">
    <property type="component" value="Unassembled WGS sequence"/>
</dbReference>
<accession>W1NZD7</accession>
<protein>
    <submittedName>
        <fullName evidence="1">Uncharacterized protein</fullName>
    </submittedName>
</protein>
<organism evidence="1 2">
    <name type="scientific">Amborella trichopoda</name>
    <dbReference type="NCBI Taxonomy" id="13333"/>
    <lineage>
        <taxon>Eukaryota</taxon>
        <taxon>Viridiplantae</taxon>
        <taxon>Streptophyta</taxon>
        <taxon>Embryophyta</taxon>
        <taxon>Tracheophyta</taxon>
        <taxon>Spermatophyta</taxon>
        <taxon>Magnoliopsida</taxon>
        <taxon>Amborellales</taxon>
        <taxon>Amborellaceae</taxon>
        <taxon>Amborella</taxon>
    </lineage>
</organism>
<dbReference type="AlphaFoldDB" id="W1NZD7"/>
<name>W1NZD7_AMBTC</name>
<evidence type="ECO:0000313" key="1">
    <source>
        <dbReference type="EMBL" id="ERN02982.1"/>
    </source>
</evidence>
<reference evidence="2" key="1">
    <citation type="journal article" date="2013" name="Science">
        <title>The Amborella genome and the evolution of flowering plants.</title>
        <authorList>
            <consortium name="Amborella Genome Project"/>
        </authorList>
    </citation>
    <scope>NUCLEOTIDE SEQUENCE [LARGE SCALE GENOMIC DNA]</scope>
</reference>
<sequence length="95" mass="11198">MVSTIDEDVYMREMNPWIEQWRDRISHVIGEEEEESISLSLYEEKYKVVLRDLAALTDHGEGMMRQLRTSYLGGDQFSCEEVTSHHVEQDSMIEE</sequence>
<proteinExistence type="predicted"/>
<keyword evidence="2" id="KW-1185">Reference proteome</keyword>
<gene>
    <name evidence="1" type="ORF">AMTR_s00134p00114490</name>
</gene>
<evidence type="ECO:0000313" key="2">
    <source>
        <dbReference type="Proteomes" id="UP000017836"/>
    </source>
</evidence>
<dbReference type="EMBL" id="KI394460">
    <property type="protein sequence ID" value="ERN02982.1"/>
    <property type="molecule type" value="Genomic_DNA"/>
</dbReference>